<dbReference type="InterPro" id="IPR001031">
    <property type="entry name" value="Thioesterase"/>
</dbReference>
<reference evidence="6" key="1">
    <citation type="submission" date="2024-05" db="EMBL/GenBank/DDBJ databases">
        <title>Whole genome shotgun sequence of Streptomyces daghestanicus NBRC 12762.</title>
        <authorList>
            <person name="Komaki H."/>
            <person name="Tamura T."/>
        </authorList>
    </citation>
    <scope>NUCLEOTIDE SEQUENCE</scope>
    <source>
        <strain evidence="6">NBRC 12762</strain>
    </source>
</reference>
<feature type="compositionally biased region" description="Low complexity" evidence="4">
    <location>
        <begin position="1667"/>
        <end position="1677"/>
    </location>
</feature>
<feature type="region of interest" description="Disordered" evidence="4">
    <location>
        <begin position="134"/>
        <end position="153"/>
    </location>
</feature>
<evidence type="ECO:0000313" key="6">
    <source>
        <dbReference type="EMBL" id="GHI34971.1"/>
    </source>
</evidence>
<accession>A0ABQ3QCJ1</accession>
<dbReference type="InterPro" id="IPR009081">
    <property type="entry name" value="PP-bd_ACP"/>
</dbReference>
<dbReference type="RefSeq" id="WP_190078085.1">
    <property type="nucleotide sequence ID" value="NZ_BMTC01000026.1"/>
</dbReference>
<dbReference type="InterPro" id="IPR020802">
    <property type="entry name" value="TesA-like"/>
</dbReference>
<dbReference type="InterPro" id="IPR036736">
    <property type="entry name" value="ACP-like_sf"/>
</dbReference>
<organism evidence="6 7">
    <name type="scientific">Streptomyces daghestanicus</name>
    <dbReference type="NCBI Taxonomy" id="66885"/>
    <lineage>
        <taxon>Bacteria</taxon>
        <taxon>Bacillati</taxon>
        <taxon>Actinomycetota</taxon>
        <taxon>Actinomycetes</taxon>
        <taxon>Kitasatosporales</taxon>
        <taxon>Streptomycetaceae</taxon>
        <taxon>Streptomyces</taxon>
    </lineage>
</organism>
<feature type="compositionally biased region" description="Polar residues" evidence="4">
    <location>
        <begin position="1"/>
        <end position="10"/>
    </location>
</feature>
<evidence type="ECO:0000256" key="2">
    <source>
        <dbReference type="ARBA" id="ARBA00022450"/>
    </source>
</evidence>
<dbReference type="InterPro" id="IPR020806">
    <property type="entry name" value="PKS_PP-bd"/>
</dbReference>
<proteinExistence type="predicted"/>
<dbReference type="PANTHER" id="PTHR45527:SF1">
    <property type="entry name" value="FATTY ACID SYNTHASE"/>
    <property type="match status" value="1"/>
</dbReference>
<dbReference type="Gene3D" id="3.30.559.10">
    <property type="entry name" value="Chloramphenicol acetyltransferase-like domain"/>
    <property type="match status" value="3"/>
</dbReference>
<dbReference type="PROSITE" id="PS50075">
    <property type="entry name" value="CARRIER"/>
    <property type="match status" value="2"/>
</dbReference>
<feature type="region of interest" description="Disordered" evidence="4">
    <location>
        <begin position="613"/>
        <end position="644"/>
    </location>
</feature>
<dbReference type="Proteomes" id="UP001052655">
    <property type="component" value="Unassembled WGS sequence"/>
</dbReference>
<comment type="cofactor">
    <cofactor evidence="1">
        <name>pantetheine 4'-phosphate</name>
        <dbReference type="ChEBI" id="CHEBI:47942"/>
    </cofactor>
</comment>
<dbReference type="SUPFAM" id="SSF53474">
    <property type="entry name" value="alpha/beta-Hydrolases"/>
    <property type="match status" value="1"/>
</dbReference>
<gene>
    <name evidence="6" type="ORF">Sdagh_67010</name>
</gene>
<dbReference type="InterPro" id="IPR023213">
    <property type="entry name" value="CAT-like_dom_sf"/>
</dbReference>
<comment type="caution">
    <text evidence="6">The sequence shown here is derived from an EMBL/GenBank/DDBJ whole genome shotgun (WGS) entry which is preliminary data.</text>
</comment>
<name>A0ABQ3QCJ1_9ACTN</name>
<dbReference type="InterPro" id="IPR001242">
    <property type="entry name" value="Condensation_dom"/>
</dbReference>
<keyword evidence="3" id="KW-0597">Phosphoprotein</keyword>
<evidence type="ECO:0000256" key="3">
    <source>
        <dbReference type="ARBA" id="ARBA00022553"/>
    </source>
</evidence>
<dbReference type="SMART" id="SM00823">
    <property type="entry name" value="PKS_PP"/>
    <property type="match status" value="2"/>
</dbReference>
<dbReference type="Gene3D" id="1.10.1200.10">
    <property type="entry name" value="ACP-like"/>
    <property type="match status" value="2"/>
</dbReference>
<dbReference type="InterPro" id="IPR029058">
    <property type="entry name" value="AB_hydrolase_fold"/>
</dbReference>
<sequence length="1954" mass="205373">MSAPTSTRTDGTPDETVEAKRERLKSLLRRGGDTSPGPGPATTAPERPEQPSEIPLTPEQRGLLFLHRLDPGTGLYDIPVAVELRGPLDVPRLSRAFDALTARHPVLATRVAARPDGPVLVAAPAPPRLEVREAAGDADAPPESYRAAPAREAARPLDPERGLLRAVLFAHAPDHHHLLLVVHHLVFDGHSSVVVLQDLWALYRAPDDPGAPGPAGPSFADYAALRAERAAQDQERLTGFWRERMSGVTGAPLLPFDRPGTTRRTRASASVPVRFGTGETAALRSFAARSRSSVFAVLLAAYLLTLGRHDPGRRLAVGTPVAIRHDARFDRTVGYLTNLIPVRSPLPAGDDGGTTTAAGYVRAVRAELTAGLDHCDLPFPRIAELLDDGFDPEDGSPFTCPFAFLHEQADPAGDIAPGLTAAIVEEIQQPGVGHVNLTLVERDGEIRGLLKYDRERFDRPSAERCAAEVAAVAGALAAAPDAPVAEVLGRALREAPGAARPHGAASVTGTATPARASGGAGQDRSGSGVPAPVDARALAACREAWAALLPGLSTDEGGEGADAGPDGPNFFAAGGDSILAVQLVTRLRGAGFSLSARDVFRDPTPGALARLLTGRASAPPPPDDGGDAPAPVPPRTGAAPAVPGPSPVQSWFFERVAGPERRHWNLSAAVRLRQPADPLLVRLALQCVLAAHPALTCRIAIAGADHRVRPAPAPSGRAVRDLLTVVDAGGDDGEAERRWRDVQRGLDPEAGRVFGALLVRGATASPDSGEAGSGDAESDEPACEDILRLTAHHLVMDAVSWGIVLSDLDTALGALREGELPRLPPEPTGERAWAALLARAAADPEGAAYWRAVAEVRHECDGLLASLPPGREEEGRHEEFVLAADPTKLLLTDVPRRLGLPVHTVLTGAVALALARWRGCRLVTLDVETHGRLDSAAGPGPRACAGADLSRTVGWLTSVDPVVVSGPRQAGAEEFLREAAGALAAPAGHAGFLAYRHLSPDADLREELAAVPPALVSFNYLGQTDRLAVSDRFAPAAPPPGDRSPRARRPYPVEVYAVVRDGRLRVGVVWSPAAADGLDAGSVRSLSTQVRVALTELACPGGGTADGTGTSGAVSWPLTPQQYGVVAEALAAAAGRHVEQFHWWWRGAFDRERFARAWRVLARRHIVLRARVADGTPPCLTAPPEDRPPLTWLTADGPDSTPWEEVVRAERDRGFGTAGEPLLRVTVRREADGHRVLLTFHHALLDGWSVALLLGQLYEAYLDGTDPAAARPRRPDARDHAAWVAGRDEDRARAYWSERLAGPRAAVLPGVLRPVTAPAAPAPAAEVRTELPGDAADALRVWAARHAATESNVLQAVWAALLWRCAGGGGTGRARLGVTLSGRANGPDGVRGIPGMLATTLPLDLAVDPDDRVADLVERAREATLDLQDFEWVSTGQIHGWAGLPGREPLFDSLLVVENYPASLGDVGERLAAAGCEVEVPTATGARTGYAVTAVVHRAAGALVTVFVPDPGRVEKGDADRLAELWDRSLRRLADDPDGLTVRDLVGRIGDEDLPGLAPRGTGGVLARPADRPVAWPPSARDAGLVRDAFREVLGVGEVAPGDHFYELGGHSLLSVRLLRALADLGAPPLTLGDLVRHPVAGELAAFLAGRRADDVRGDGPPEAPDAPDAVDPLVPLREPGPDADGTPVTVYLVHPPGGQVACYGALAAHFPGPARLVGVQDVRTVLTGEPPARTVEELARAYARAVPPPAPGERVVLGGFSGGGAIAYELARALRAEGRAPDLVVMLDAAAPTGQRTDTTADGSFLRQVEAYERTRAGAASRAPGSGGPDAAELAPDEYLDELASVADWMGTTGADPFALLRETLGAVESYRPGPYPGPLLVLRAAETDFGRGSAFDASDTYYARPAMGWAEHCPLVTVEEIPGNHISLLSHRHAPALGELLAARVAGREETT</sequence>
<feature type="region of interest" description="Disordered" evidence="4">
    <location>
        <begin position="497"/>
        <end position="531"/>
    </location>
</feature>
<dbReference type="Pfam" id="PF00975">
    <property type="entry name" value="Thioesterase"/>
    <property type="match status" value="1"/>
</dbReference>
<feature type="region of interest" description="Disordered" evidence="4">
    <location>
        <begin position="1653"/>
        <end position="1683"/>
    </location>
</feature>
<keyword evidence="2" id="KW-0596">Phosphopantetheine</keyword>
<feature type="domain" description="Carrier" evidence="5">
    <location>
        <begin position="1577"/>
        <end position="1652"/>
    </location>
</feature>
<protein>
    <recommendedName>
        <fullName evidence="5">Carrier domain-containing protein</fullName>
    </recommendedName>
</protein>
<dbReference type="InterPro" id="IPR006162">
    <property type="entry name" value="Ppantetheine_attach_site"/>
</dbReference>
<dbReference type="SUPFAM" id="SSF47336">
    <property type="entry name" value="ACP-like"/>
    <property type="match status" value="2"/>
</dbReference>
<dbReference type="SUPFAM" id="SSF52777">
    <property type="entry name" value="CoA-dependent acyltransferases"/>
    <property type="match status" value="6"/>
</dbReference>
<dbReference type="EMBL" id="BNDX01000018">
    <property type="protein sequence ID" value="GHI34971.1"/>
    <property type="molecule type" value="Genomic_DNA"/>
</dbReference>
<dbReference type="PANTHER" id="PTHR45527">
    <property type="entry name" value="NONRIBOSOMAL PEPTIDE SYNTHETASE"/>
    <property type="match status" value="1"/>
</dbReference>
<evidence type="ECO:0000259" key="5">
    <source>
        <dbReference type="PROSITE" id="PS50075"/>
    </source>
</evidence>
<dbReference type="Gene3D" id="3.30.559.30">
    <property type="entry name" value="Nonribosomal peptide synthetase, condensation domain"/>
    <property type="match status" value="3"/>
</dbReference>
<feature type="compositionally biased region" description="Low complexity" evidence="4">
    <location>
        <begin position="141"/>
        <end position="151"/>
    </location>
</feature>
<dbReference type="PROSITE" id="PS00012">
    <property type="entry name" value="PHOSPHOPANTETHEINE"/>
    <property type="match status" value="2"/>
</dbReference>
<evidence type="ECO:0000256" key="4">
    <source>
        <dbReference type="SAM" id="MobiDB-lite"/>
    </source>
</evidence>
<evidence type="ECO:0000256" key="1">
    <source>
        <dbReference type="ARBA" id="ARBA00001957"/>
    </source>
</evidence>
<feature type="domain" description="Carrier" evidence="5">
    <location>
        <begin position="532"/>
        <end position="616"/>
    </location>
</feature>
<evidence type="ECO:0000313" key="7">
    <source>
        <dbReference type="Proteomes" id="UP001052655"/>
    </source>
</evidence>
<feature type="region of interest" description="Disordered" evidence="4">
    <location>
        <begin position="1"/>
        <end position="55"/>
    </location>
</feature>
<dbReference type="Pfam" id="PF00668">
    <property type="entry name" value="Condensation"/>
    <property type="match status" value="3"/>
</dbReference>
<dbReference type="SMART" id="SM00824">
    <property type="entry name" value="PKS_TE"/>
    <property type="match status" value="1"/>
</dbReference>
<dbReference type="Pfam" id="PF00550">
    <property type="entry name" value="PP-binding"/>
    <property type="match status" value="2"/>
</dbReference>
<keyword evidence="7" id="KW-1185">Reference proteome</keyword>
<dbReference type="Gene3D" id="3.40.50.1820">
    <property type="entry name" value="alpha/beta hydrolase"/>
    <property type="match status" value="1"/>
</dbReference>